<dbReference type="AlphaFoldDB" id="A0A4C1ZGG5"/>
<gene>
    <name evidence="2" type="ORF">EVAR_53943_1</name>
</gene>
<feature type="compositionally biased region" description="Acidic residues" evidence="1">
    <location>
        <begin position="17"/>
        <end position="26"/>
    </location>
</feature>
<protein>
    <submittedName>
        <fullName evidence="2">Uncharacterized protein</fullName>
    </submittedName>
</protein>
<evidence type="ECO:0000256" key="1">
    <source>
        <dbReference type="SAM" id="MobiDB-lite"/>
    </source>
</evidence>
<dbReference type="Proteomes" id="UP000299102">
    <property type="component" value="Unassembled WGS sequence"/>
</dbReference>
<feature type="region of interest" description="Disordered" evidence="1">
    <location>
        <begin position="1"/>
        <end position="30"/>
    </location>
</feature>
<evidence type="ECO:0000313" key="3">
    <source>
        <dbReference type="Proteomes" id="UP000299102"/>
    </source>
</evidence>
<evidence type="ECO:0000313" key="2">
    <source>
        <dbReference type="EMBL" id="GBP85697.1"/>
    </source>
</evidence>
<accession>A0A4C1ZGG5</accession>
<comment type="caution">
    <text evidence="2">The sequence shown here is derived from an EMBL/GenBank/DDBJ whole genome shotgun (WGS) entry which is preliminary data.</text>
</comment>
<proteinExistence type="predicted"/>
<dbReference type="EMBL" id="BGZK01001753">
    <property type="protein sequence ID" value="GBP85697.1"/>
    <property type="molecule type" value="Genomic_DNA"/>
</dbReference>
<keyword evidence="3" id="KW-1185">Reference proteome</keyword>
<reference evidence="2 3" key="1">
    <citation type="journal article" date="2019" name="Commun. Biol.">
        <title>The bagworm genome reveals a unique fibroin gene that provides high tensile strength.</title>
        <authorList>
            <person name="Kono N."/>
            <person name="Nakamura H."/>
            <person name="Ohtoshi R."/>
            <person name="Tomita M."/>
            <person name="Numata K."/>
            <person name="Arakawa K."/>
        </authorList>
    </citation>
    <scope>NUCLEOTIDE SEQUENCE [LARGE SCALE GENOMIC DNA]</scope>
</reference>
<sequence>MTEFFGSWSGKRQPSDETVEEEEEVETITTTTTKKVTKKRVSRAPLCKLTLDINRLPRQGEGDKCARKRQPSTSYI</sequence>
<organism evidence="2 3">
    <name type="scientific">Eumeta variegata</name>
    <name type="common">Bagworm moth</name>
    <name type="synonym">Eumeta japonica</name>
    <dbReference type="NCBI Taxonomy" id="151549"/>
    <lineage>
        <taxon>Eukaryota</taxon>
        <taxon>Metazoa</taxon>
        <taxon>Ecdysozoa</taxon>
        <taxon>Arthropoda</taxon>
        <taxon>Hexapoda</taxon>
        <taxon>Insecta</taxon>
        <taxon>Pterygota</taxon>
        <taxon>Neoptera</taxon>
        <taxon>Endopterygota</taxon>
        <taxon>Lepidoptera</taxon>
        <taxon>Glossata</taxon>
        <taxon>Ditrysia</taxon>
        <taxon>Tineoidea</taxon>
        <taxon>Psychidae</taxon>
        <taxon>Oiketicinae</taxon>
        <taxon>Eumeta</taxon>
    </lineage>
</organism>
<name>A0A4C1ZGG5_EUMVA</name>